<sequence length="588" mass="65780">MLSCSRGLSRLGLGRLCRAPWYSSAADMNLKTVLLWLLLVLVAVLALVCILLLPNKKPPQCDDRVQGSLEHSHSEQSWIFADLTQEELIQVMLYLKSNLGVRLEDASHASPSDNCIYSIDLQLPPKAESLLFLDHGGSRPLRQALAVVYFGNQPEPNVTEYMVGPLPQLTYHRDVTRQKYGGRIPYYRRPLLDAEYQQMTRVLFSVVLPTAPSFMQEVLNYDGDNLAAMITAPHGQKSGDRATWLVLFQNATGYFLHPVGLEVLLDHSSLNINEWTVKDVFYNGRYYRDMVQLEREFTTGHVPVKMIKRGLAGGDFSSLKPRVQPTGSGPFYYEPSGPRYSVKNNQVVSLLWSFAYRMDTSKGLRLFDIRFRGQRIVYELSVQDAMSVYGSNSPGGMSTRYMDGNFGIGRLTHSLVRGVDCPYFATYLDVCFLAQAQRPIVTPDALCVFEQATGTPLRRHYSRHQPLYYGGLPATALILRSVATMGNYDYVWDFVFHPTGAIEGKVQATGYISSSFFFGDGLDFGNRVGEHTLGTIHTHAIGYKVDLDVGDCFLRQRSPSIARVPDHSRGRPNSGSTSPLGGPRKLES</sequence>
<reference evidence="1" key="1">
    <citation type="submission" date="2021-08" db="EMBL/GenBank/DDBJ databases">
        <title>The first chromosome-level gecko genome reveals the dynamic sex chromosomes of Neotropical dwarf geckos (Sphaerodactylidae: Sphaerodactylus).</title>
        <authorList>
            <person name="Pinto B.J."/>
            <person name="Keating S.E."/>
            <person name="Gamble T."/>
        </authorList>
    </citation>
    <scope>NUCLEOTIDE SEQUENCE</scope>
    <source>
        <strain evidence="1">TG3544</strain>
    </source>
</reference>
<organism evidence="1 2">
    <name type="scientific">Sphaerodactylus townsendi</name>
    <dbReference type="NCBI Taxonomy" id="933632"/>
    <lineage>
        <taxon>Eukaryota</taxon>
        <taxon>Metazoa</taxon>
        <taxon>Chordata</taxon>
        <taxon>Craniata</taxon>
        <taxon>Vertebrata</taxon>
        <taxon>Euteleostomi</taxon>
        <taxon>Lepidosauria</taxon>
        <taxon>Squamata</taxon>
        <taxon>Bifurcata</taxon>
        <taxon>Gekkota</taxon>
        <taxon>Sphaerodactylidae</taxon>
        <taxon>Sphaerodactylus</taxon>
    </lineage>
</organism>
<comment type="caution">
    <text evidence="1">The sequence shown here is derived from an EMBL/GenBank/DDBJ whole genome shotgun (WGS) entry which is preliminary data.</text>
</comment>
<keyword evidence="2" id="KW-1185">Reference proteome</keyword>
<accession>A0ACB8ETA2</accession>
<proteinExistence type="predicted"/>
<evidence type="ECO:0000313" key="2">
    <source>
        <dbReference type="Proteomes" id="UP000827872"/>
    </source>
</evidence>
<name>A0ACB8ETA2_9SAUR</name>
<dbReference type="Proteomes" id="UP000827872">
    <property type="component" value="Linkage Group LG15"/>
</dbReference>
<protein>
    <submittedName>
        <fullName evidence="1">Uncharacterized protein</fullName>
    </submittedName>
</protein>
<gene>
    <name evidence="1" type="ORF">K3G42_001921</name>
</gene>
<dbReference type="EMBL" id="CM037628">
    <property type="protein sequence ID" value="KAH7996152.1"/>
    <property type="molecule type" value="Genomic_DNA"/>
</dbReference>
<evidence type="ECO:0000313" key="1">
    <source>
        <dbReference type="EMBL" id="KAH7996152.1"/>
    </source>
</evidence>